<evidence type="ECO:0000259" key="5">
    <source>
        <dbReference type="Pfam" id="PF00890"/>
    </source>
</evidence>
<dbReference type="Pfam" id="PF00890">
    <property type="entry name" value="FAD_binding_2"/>
    <property type="match status" value="1"/>
</dbReference>
<evidence type="ECO:0000256" key="3">
    <source>
        <dbReference type="ARBA" id="ARBA00022827"/>
    </source>
</evidence>
<dbReference type="InterPro" id="IPR003953">
    <property type="entry name" value="FAD-dep_OxRdtase_2_FAD-bd"/>
</dbReference>
<comment type="cofactor">
    <cofactor evidence="1">
        <name>FAD</name>
        <dbReference type="ChEBI" id="CHEBI:57692"/>
    </cofactor>
</comment>
<dbReference type="GO" id="GO:0016491">
    <property type="term" value="F:oxidoreductase activity"/>
    <property type="evidence" value="ECO:0007669"/>
    <property type="project" value="UniProtKB-KW"/>
</dbReference>
<dbReference type="PANTHER" id="PTHR43400:SF10">
    <property type="entry name" value="3-OXOSTEROID 1-DEHYDROGENASE"/>
    <property type="match status" value="1"/>
</dbReference>
<dbReference type="SUPFAM" id="SSF51905">
    <property type="entry name" value="FAD/NAD(P)-binding domain"/>
    <property type="match status" value="1"/>
</dbReference>
<dbReference type="RefSeq" id="WP_211308711.1">
    <property type="nucleotide sequence ID" value="NZ_NESP01000001.1"/>
</dbReference>
<dbReference type="PANTHER" id="PTHR43400">
    <property type="entry name" value="FUMARATE REDUCTASE"/>
    <property type="match status" value="1"/>
</dbReference>
<comment type="caution">
    <text evidence="6">The sequence shown here is derived from an EMBL/GenBank/DDBJ whole genome shotgun (WGS) entry which is preliminary data.</text>
</comment>
<evidence type="ECO:0000313" key="6">
    <source>
        <dbReference type="EMBL" id="PUE60372.1"/>
    </source>
</evidence>
<protein>
    <submittedName>
        <fullName evidence="6">FAD-binding dehydrogenase</fullName>
    </submittedName>
</protein>
<reference evidence="6 7" key="1">
    <citation type="submission" date="2017-04" db="EMBL/GenBank/DDBJ databases">
        <title>Unexpected and diverse lifestyles within the genus Limnohabitans.</title>
        <authorList>
            <person name="Kasalicky V."/>
            <person name="Mehrshad M."/>
            <person name="Andrei S.-A."/>
            <person name="Salcher M."/>
            <person name="Kratochvilova H."/>
            <person name="Simek K."/>
            <person name="Ghai R."/>
        </authorList>
    </citation>
    <scope>NUCLEOTIDE SEQUENCE [LARGE SCALE GENOMIC DNA]</scope>
    <source>
        <strain evidence="6 7">MWH-C5</strain>
    </source>
</reference>
<evidence type="ECO:0000256" key="2">
    <source>
        <dbReference type="ARBA" id="ARBA00022630"/>
    </source>
</evidence>
<evidence type="ECO:0000256" key="4">
    <source>
        <dbReference type="ARBA" id="ARBA00023002"/>
    </source>
</evidence>
<proteinExistence type="predicted"/>
<accession>A0A315EWK4</accession>
<dbReference type="InterPro" id="IPR027477">
    <property type="entry name" value="Succ_DH/fumarate_Rdtase_cat_sf"/>
</dbReference>
<organism evidence="6 7">
    <name type="scientific">Limnohabitans curvus</name>
    <dbReference type="NCBI Taxonomy" id="323423"/>
    <lineage>
        <taxon>Bacteria</taxon>
        <taxon>Pseudomonadati</taxon>
        <taxon>Pseudomonadota</taxon>
        <taxon>Betaproteobacteria</taxon>
        <taxon>Burkholderiales</taxon>
        <taxon>Comamonadaceae</taxon>
        <taxon>Limnohabitans</taxon>
    </lineage>
</organism>
<dbReference type="GO" id="GO:0008202">
    <property type="term" value="P:steroid metabolic process"/>
    <property type="evidence" value="ECO:0007669"/>
    <property type="project" value="UniProtKB-ARBA"/>
</dbReference>
<keyword evidence="7" id="KW-1185">Reference proteome</keyword>
<keyword evidence="2" id="KW-0285">Flavoprotein</keyword>
<dbReference type="EMBL" id="NESP01000001">
    <property type="protein sequence ID" value="PUE60372.1"/>
    <property type="molecule type" value="Genomic_DNA"/>
</dbReference>
<keyword evidence="4" id="KW-0560">Oxidoreductase</keyword>
<dbReference type="PRINTS" id="PR00411">
    <property type="entry name" value="PNDRDTASEI"/>
</dbReference>
<sequence>MNDTLHPLHQRISTDLSQFKDHDTVDLVVIGSGGAGFSAALNAAIDGARVLLVERMAHVGGTTALSAATTWVPGTKRGLEVNPDDTPERVATFLNLAVGERSDAKLRQAFIDNGPHAVAKLEANSALQFQVRMLHPDYLSELEGSVLRGRAIEPQPFDGKLLGPNLPLVRNPIPEFTVLGGMMVDRDDIFHLLRLTETWKSFSYSVRIIVRHFLDKLLHPRSTRLVMGNAMIARMLYSYIQRQGILVTNTEATQLLQNGNAIQGVALQQTLPDGSVVKRTVRSKGGVVMASGGFNRHPTRRADMLPGAKEAWCPAGPGHTGKAQDLALLAGGQLGTGGLSNAFWAPVSTRQRADGSTAVFPHFVMDRGKPGMLTVDSQGQRYLNESTSYHLFGIAMQAHHATTPSVPSWLVCDAGALKRYGIGMVRPGGKGLAPFLADGYLKQGNTLTELAQQLNVPADKLKATVERFNAFADKGVDEDFQRGTTDYQRANGDATWHGPNPCLGALREGPFYAVALYPGDIGAATGLVTDGDARVLNAQGQAIEGLYACGNDMHSIMGGIYPAPGITIGPGVTFGYLAAKHAVARAHHIGS</sequence>
<feature type="domain" description="FAD-dependent oxidoreductase 2 FAD-binding" evidence="5">
    <location>
        <begin position="26"/>
        <end position="568"/>
    </location>
</feature>
<dbReference type="InterPro" id="IPR036188">
    <property type="entry name" value="FAD/NAD-bd_sf"/>
</dbReference>
<dbReference type="Gene3D" id="3.50.50.60">
    <property type="entry name" value="FAD/NAD(P)-binding domain"/>
    <property type="match status" value="2"/>
</dbReference>
<keyword evidence="3" id="KW-0274">FAD</keyword>
<dbReference type="NCBIfam" id="NF009477">
    <property type="entry name" value="PRK12843.1"/>
    <property type="match status" value="1"/>
</dbReference>
<name>A0A315EWK4_9BURK</name>
<evidence type="ECO:0000313" key="7">
    <source>
        <dbReference type="Proteomes" id="UP000251341"/>
    </source>
</evidence>
<dbReference type="AlphaFoldDB" id="A0A315EWK4"/>
<evidence type="ECO:0000256" key="1">
    <source>
        <dbReference type="ARBA" id="ARBA00001974"/>
    </source>
</evidence>
<dbReference type="InterPro" id="IPR050315">
    <property type="entry name" value="FAD-oxidoreductase_2"/>
</dbReference>
<dbReference type="SUPFAM" id="SSF56425">
    <property type="entry name" value="Succinate dehydrogenase/fumarate reductase flavoprotein, catalytic domain"/>
    <property type="match status" value="1"/>
</dbReference>
<dbReference type="Proteomes" id="UP000251341">
    <property type="component" value="Unassembled WGS sequence"/>
</dbReference>
<gene>
    <name evidence="6" type="ORF">B9Z44_12795</name>
</gene>